<keyword evidence="1" id="KW-0413">Isomerase</keyword>
<dbReference type="NCBIfam" id="NF041920">
    <property type="entry name" value="DmpI"/>
    <property type="match status" value="1"/>
</dbReference>
<dbReference type="Pfam" id="PF01361">
    <property type="entry name" value="Tautomerase"/>
    <property type="match status" value="1"/>
</dbReference>
<sequence>MPVITVEAGILNKEQKCTLVKDLTKTASHIMNVPEQAIIVLLKENDMNNISFGGKLMSEGNAYP</sequence>
<dbReference type="Gene3D" id="3.30.429.10">
    <property type="entry name" value="Macrophage Migration Inhibitory Factor"/>
    <property type="match status" value="1"/>
</dbReference>
<dbReference type="AlphaFoldDB" id="A0A1S8LU09"/>
<proteinExistence type="predicted"/>
<evidence type="ECO:0000313" key="2">
    <source>
        <dbReference type="EMBL" id="URZ11901.1"/>
    </source>
</evidence>
<keyword evidence="3" id="KW-1185">Reference proteome</keyword>
<accession>A0A1S8LU09</accession>
<protein>
    <submittedName>
        <fullName evidence="2">Uncharacterized protein</fullName>
    </submittedName>
</protein>
<name>A0A1S8LU09_9CLOT</name>
<dbReference type="GO" id="GO:0016853">
    <property type="term" value="F:isomerase activity"/>
    <property type="evidence" value="ECO:0007669"/>
    <property type="project" value="UniProtKB-KW"/>
</dbReference>
<evidence type="ECO:0000256" key="1">
    <source>
        <dbReference type="ARBA" id="ARBA00023235"/>
    </source>
</evidence>
<dbReference type="RefSeq" id="WP_077835197.1">
    <property type="nucleotide sequence ID" value="NZ_CP096983.1"/>
</dbReference>
<gene>
    <name evidence="2" type="ORF">CROST_026180</name>
</gene>
<evidence type="ECO:0000313" key="3">
    <source>
        <dbReference type="Proteomes" id="UP000190951"/>
    </source>
</evidence>
<dbReference type="Proteomes" id="UP000190951">
    <property type="component" value="Chromosome"/>
</dbReference>
<reference evidence="2 3" key="1">
    <citation type="submission" date="2022-04" db="EMBL/GenBank/DDBJ databases">
        <title>Genome sequence of C. roseum typestrain.</title>
        <authorList>
            <person name="Poehlein A."/>
            <person name="Schoch T."/>
            <person name="Duerre P."/>
            <person name="Daniel R."/>
        </authorList>
    </citation>
    <scope>NUCLEOTIDE SEQUENCE [LARGE SCALE GENOMIC DNA]</scope>
    <source>
        <strain evidence="2 3">DSM 7320</strain>
    </source>
</reference>
<dbReference type="EMBL" id="CP096983">
    <property type="protein sequence ID" value="URZ11901.1"/>
    <property type="molecule type" value="Genomic_DNA"/>
</dbReference>
<dbReference type="STRING" id="84029.CROST_09330"/>
<dbReference type="InterPro" id="IPR014347">
    <property type="entry name" value="Tautomerase/MIF_sf"/>
</dbReference>
<dbReference type="InterPro" id="IPR004370">
    <property type="entry name" value="4-OT-like_dom"/>
</dbReference>
<dbReference type="SUPFAM" id="SSF55331">
    <property type="entry name" value="Tautomerase/MIF"/>
    <property type="match status" value="1"/>
</dbReference>
<dbReference type="KEGG" id="crw:CROST_026180"/>
<organism evidence="2 3">
    <name type="scientific">Clostridium felsineum</name>
    <dbReference type="NCBI Taxonomy" id="36839"/>
    <lineage>
        <taxon>Bacteria</taxon>
        <taxon>Bacillati</taxon>
        <taxon>Bacillota</taxon>
        <taxon>Clostridia</taxon>
        <taxon>Eubacteriales</taxon>
        <taxon>Clostridiaceae</taxon>
        <taxon>Clostridium</taxon>
    </lineage>
</organism>